<name>A0A918WN59_9BACT</name>
<keyword evidence="2" id="KW-1185">Reference proteome</keyword>
<accession>A0A918WN59</accession>
<reference evidence="1" key="2">
    <citation type="submission" date="2020-09" db="EMBL/GenBank/DDBJ databases">
        <authorList>
            <person name="Sun Q."/>
            <person name="Kim S."/>
        </authorList>
    </citation>
    <scope>NUCLEOTIDE SEQUENCE</scope>
    <source>
        <strain evidence="1">KCTC 12988</strain>
    </source>
</reference>
<sequence>MKEPAPSNRSLGMVSRILYLFLLGSLALSAADPVPTADTLGRLDGAPEGKVSRLVCQSKVYPGTIREYFLYVPAQYDGSKEAAVMVCQDGHTFLKPDGDFRLPLVFDNLIHKGEMPVTVAILINPGVFAEELTEAQTWKTPKNARSNRSVEYDTPDGTYARFLETEIFPEVAKHVKISSDPARRAICGNSSGGICAFTAAWERPDLFGKVVSHIGSFTNIRGGYHYPSLIRKTEKKPIRVFLQDGSGDLDNAHGNWWLSNLQMEAALKFAGWDYKTVWGDGGHSGQHGGAIFPDTLRWLWRDVR</sequence>
<dbReference type="EMBL" id="BMXI01000011">
    <property type="protein sequence ID" value="GHC58683.1"/>
    <property type="molecule type" value="Genomic_DNA"/>
</dbReference>
<gene>
    <name evidence="1" type="ORF">GCM10007100_27150</name>
</gene>
<dbReference type="Proteomes" id="UP000644507">
    <property type="component" value="Unassembled WGS sequence"/>
</dbReference>
<dbReference type="InterPro" id="IPR029058">
    <property type="entry name" value="AB_hydrolase_fold"/>
</dbReference>
<reference evidence="1" key="1">
    <citation type="journal article" date="2014" name="Int. J. Syst. Evol. Microbiol.">
        <title>Complete genome sequence of Corynebacterium casei LMG S-19264T (=DSM 44701T), isolated from a smear-ripened cheese.</title>
        <authorList>
            <consortium name="US DOE Joint Genome Institute (JGI-PGF)"/>
            <person name="Walter F."/>
            <person name="Albersmeier A."/>
            <person name="Kalinowski J."/>
            <person name="Ruckert C."/>
        </authorList>
    </citation>
    <scope>NUCLEOTIDE SEQUENCE</scope>
    <source>
        <strain evidence="1">KCTC 12988</strain>
    </source>
</reference>
<dbReference type="PANTHER" id="PTHR48098:SF3">
    <property type="entry name" value="IRON(III) ENTEROBACTIN ESTERASE"/>
    <property type="match status" value="1"/>
</dbReference>
<evidence type="ECO:0000313" key="2">
    <source>
        <dbReference type="Proteomes" id="UP000644507"/>
    </source>
</evidence>
<protein>
    <submittedName>
        <fullName evidence="1">Esterase</fullName>
    </submittedName>
</protein>
<dbReference type="PANTHER" id="PTHR48098">
    <property type="entry name" value="ENTEROCHELIN ESTERASE-RELATED"/>
    <property type="match status" value="1"/>
</dbReference>
<comment type="caution">
    <text evidence="1">The sequence shown here is derived from an EMBL/GenBank/DDBJ whole genome shotgun (WGS) entry which is preliminary data.</text>
</comment>
<dbReference type="SUPFAM" id="SSF53474">
    <property type="entry name" value="alpha/beta-Hydrolases"/>
    <property type="match status" value="1"/>
</dbReference>
<organism evidence="1 2">
    <name type="scientific">Roseibacillus persicicus</name>
    <dbReference type="NCBI Taxonomy" id="454148"/>
    <lineage>
        <taxon>Bacteria</taxon>
        <taxon>Pseudomonadati</taxon>
        <taxon>Verrucomicrobiota</taxon>
        <taxon>Verrucomicrobiia</taxon>
        <taxon>Verrucomicrobiales</taxon>
        <taxon>Verrucomicrobiaceae</taxon>
        <taxon>Roseibacillus</taxon>
    </lineage>
</organism>
<dbReference type="RefSeq" id="WP_377047591.1">
    <property type="nucleotide sequence ID" value="NZ_JBHLZH010000022.1"/>
</dbReference>
<dbReference type="Gene3D" id="3.40.50.1820">
    <property type="entry name" value="alpha/beta hydrolase"/>
    <property type="match status" value="1"/>
</dbReference>
<proteinExistence type="predicted"/>
<dbReference type="Pfam" id="PF00756">
    <property type="entry name" value="Esterase"/>
    <property type="match status" value="1"/>
</dbReference>
<evidence type="ECO:0000313" key="1">
    <source>
        <dbReference type="EMBL" id="GHC58683.1"/>
    </source>
</evidence>
<dbReference type="AlphaFoldDB" id="A0A918WN59"/>
<dbReference type="InterPro" id="IPR000801">
    <property type="entry name" value="Esterase-like"/>
</dbReference>
<dbReference type="InterPro" id="IPR050583">
    <property type="entry name" value="Mycobacterial_A85_antigen"/>
</dbReference>